<organism evidence="17 18">
    <name type="scientific">Ectromelia virus Naval</name>
    <dbReference type="NCBI Taxonomy" id="1651168"/>
    <lineage>
        <taxon>Viruses</taxon>
        <taxon>Varidnaviria</taxon>
        <taxon>Bamfordvirae</taxon>
        <taxon>Nucleocytoviricota</taxon>
        <taxon>Pokkesviricetes</taxon>
        <taxon>Chitovirales</taxon>
        <taxon>Poxviridae</taxon>
        <taxon>Chordopoxvirinae</taxon>
        <taxon>Orthopoxvirus</taxon>
        <taxon>Orthopoxvirus ectromelia</taxon>
        <taxon>Ectromelia virus</taxon>
    </lineage>
</organism>
<evidence type="ECO:0000313" key="18">
    <source>
        <dbReference type="Proteomes" id="UP000164837"/>
    </source>
</evidence>
<dbReference type="EMBL" id="KJ563295">
    <property type="protein sequence ID" value="AIF30179.1"/>
    <property type="molecule type" value="Genomic_DNA"/>
</dbReference>
<evidence type="ECO:0000256" key="7">
    <source>
        <dbReference type="ARBA" id="ARBA00023125"/>
    </source>
</evidence>
<proteinExistence type="inferred from homology"/>
<dbReference type="CDD" id="cd18785">
    <property type="entry name" value="SF2_C"/>
    <property type="match status" value="1"/>
</dbReference>
<keyword evidence="7" id="KW-0238">DNA-binding</keyword>
<dbReference type="FunFam" id="3.40.50.300:FF:001785">
    <property type="entry name" value="Early gene transcription factor VETF small subunit"/>
    <property type="match status" value="1"/>
</dbReference>
<dbReference type="SMART" id="SM00487">
    <property type="entry name" value="DEXDc"/>
    <property type="match status" value="1"/>
</dbReference>
<dbReference type="SMART" id="SM00490">
    <property type="entry name" value="HELICc"/>
    <property type="match status" value="1"/>
</dbReference>
<evidence type="ECO:0000256" key="8">
    <source>
        <dbReference type="ARBA" id="ARBA00023159"/>
    </source>
</evidence>
<accession>A0A075IJH1</accession>
<keyword evidence="15" id="KW-0472">Membrane</keyword>
<keyword evidence="4" id="KW-0378">Hydrolase</keyword>
<evidence type="ECO:0000256" key="3">
    <source>
        <dbReference type="ARBA" id="ARBA00017865"/>
    </source>
</evidence>
<dbReference type="GO" id="GO:0005524">
    <property type="term" value="F:ATP binding"/>
    <property type="evidence" value="ECO:0007669"/>
    <property type="project" value="InterPro"/>
</dbReference>
<comment type="subcellular location">
    <subcellularLocation>
        <location evidence="1">Virion</location>
    </subcellularLocation>
</comment>
<evidence type="ECO:0000256" key="2">
    <source>
        <dbReference type="ARBA" id="ARBA00008152"/>
    </source>
</evidence>
<dbReference type="GO" id="GO:0016787">
    <property type="term" value="F:hydrolase activity"/>
    <property type="evidence" value="ECO:0007669"/>
    <property type="project" value="UniProtKB-KW"/>
</dbReference>
<evidence type="ECO:0000256" key="14">
    <source>
        <dbReference type="ARBA" id="ARBA00034795"/>
    </source>
</evidence>
<dbReference type="InterPro" id="IPR006935">
    <property type="entry name" value="Helicase/UvrB_N"/>
</dbReference>
<dbReference type="Pfam" id="PF00271">
    <property type="entry name" value="Helicase_C"/>
    <property type="match status" value="1"/>
</dbReference>
<feature type="domain" description="Helicase ATP-binding" evidence="16">
    <location>
        <begin position="32"/>
        <end position="185"/>
    </location>
</feature>
<dbReference type="PROSITE" id="PS00690">
    <property type="entry name" value="DEAH_ATP_HELICASE"/>
    <property type="match status" value="1"/>
</dbReference>
<evidence type="ECO:0000256" key="5">
    <source>
        <dbReference type="ARBA" id="ARBA00022844"/>
    </source>
</evidence>
<evidence type="ECO:0000313" key="17">
    <source>
        <dbReference type="EMBL" id="AIF30179.1"/>
    </source>
</evidence>
<dbReference type="Pfam" id="PF04851">
    <property type="entry name" value="ResIII"/>
    <property type="match status" value="1"/>
</dbReference>
<comment type="similarity">
    <text evidence="2">Belongs to the helicase family. VETF subfamily.</text>
</comment>
<keyword evidence="9" id="KW-0804">Transcription</keyword>
<evidence type="ECO:0000256" key="9">
    <source>
        <dbReference type="ARBA" id="ARBA00023163"/>
    </source>
</evidence>
<evidence type="ECO:0000256" key="6">
    <source>
        <dbReference type="ARBA" id="ARBA00023015"/>
    </source>
</evidence>
<keyword evidence="6" id="KW-0805">Transcription regulation</keyword>
<keyword evidence="8" id="KW-0010">Activator</keyword>
<reference evidence="17 18" key="1">
    <citation type="journal article" date="2014" name="Virology">
        <title>The genome sequence of ectromelia virus Naval and Cornell isolates from outbreaks in North America.</title>
        <authorList>
            <person name="Mavian C."/>
            <person name="Lopez-Bueno A."/>
            <person name="Bryant N.A."/>
            <person name="Seeger K."/>
            <person name="Quail M.A."/>
            <person name="Harris D."/>
            <person name="Barrell B."/>
            <person name="Alcami A."/>
        </authorList>
    </citation>
    <scope>NUCLEOTIDE SEQUENCE [LARGE SCALE GENOMIC DNA]</scope>
    <source>
        <strain evidence="17">NAVAL</strain>
    </source>
</reference>
<dbReference type="GO" id="GO:0003677">
    <property type="term" value="F:DNA binding"/>
    <property type="evidence" value="ECO:0007669"/>
    <property type="project" value="UniProtKB-KW"/>
</dbReference>
<dbReference type="Proteomes" id="UP000164837">
    <property type="component" value="Genome"/>
</dbReference>
<evidence type="ECO:0000256" key="15">
    <source>
        <dbReference type="SAM" id="Phobius"/>
    </source>
</evidence>
<evidence type="ECO:0000259" key="16">
    <source>
        <dbReference type="PROSITE" id="PS51192"/>
    </source>
</evidence>
<protein>
    <recommendedName>
        <fullName evidence="3">Early transcription factor 70 kDa subunit</fullName>
    </recommendedName>
    <alternativeName>
        <fullName evidence="11">ATP-dependent helicase VETFS</fullName>
    </alternativeName>
    <alternativeName>
        <fullName evidence="12">ETF small subunit</fullName>
    </alternativeName>
    <alternativeName>
        <fullName evidence="10">VETF D6 subunit</fullName>
    </alternativeName>
</protein>
<dbReference type="InterPro" id="IPR002464">
    <property type="entry name" value="DNA/RNA_helicase_DEAH_CS"/>
</dbReference>
<evidence type="ECO:0000256" key="4">
    <source>
        <dbReference type="ARBA" id="ARBA00022801"/>
    </source>
</evidence>
<dbReference type="GO" id="GO:0044423">
    <property type="term" value="C:virion component"/>
    <property type="evidence" value="ECO:0007669"/>
    <property type="project" value="UniProtKB-KW"/>
</dbReference>
<sequence>MNTGIIDLFDNHVDSIPTILPHQLATLDYLVRTIIDENRSVLLFHIMGSGKTIIALLFALVASRFKKVYILVPNINILKIFNYNMGVAMNLFNDEFIAENIFIHSTTSFYSLNYNDNVINYNGLSRYNNSIFIVDEAHNIFGNNTGELMTVIKNKNKIPFLLLSGSPITNTPNTLGHIIDLMSEETIDFGEIISRGKKVIQTLLNERGVNVLKDLLKGRISYYEMPDNDLPTIRYHGRKFLDTRVVYCHMSKLQERDYMITRRQLCYHEMFDKNMYNVSMAVLGQLNLMNNLDTLFQEQDKELYPNLKINNGVLYGEELVTLNISSKFKYFINRIQTLNGKHFIYFSNSTYGGLVIKYIMLSNGYSEYNGSQGTNPHMINGKPKTFAIVTSKMKSSLEDLLDVYNSPENDDGSQLMFLFSSNIMSESYTLKEVRHIWFMTIPDTFSQYNQILGRSIRKFSYADISEPVNVYLLAAVYSDFNDEVTSLNDYTQDELINVLPFDIKKLLYLKFKTKETNRIYSILQEMSEMYSLPPHPSIVKVLLGELIRQFFYNNSRIKYNDSKLLKMVTSVIKNKEDARNYIDDIVNGHFFVSNKVFDKSLLYKYENDIITVPFRLSYEPFVWGVNFRKEYNVVSSP</sequence>
<evidence type="ECO:0000256" key="10">
    <source>
        <dbReference type="ARBA" id="ARBA00030548"/>
    </source>
</evidence>
<evidence type="ECO:0000256" key="11">
    <source>
        <dbReference type="ARBA" id="ARBA00032553"/>
    </source>
</evidence>
<evidence type="ECO:0000256" key="13">
    <source>
        <dbReference type="ARBA" id="ARBA00034688"/>
    </source>
</evidence>
<comment type="subunit">
    <text evidence="14">Heterodimer of a 70 kDa and a 82 kDa subunit. Part of the early transcription complex composed of ETF, RAP94/OPG109, and the DNA-directed RNA polymerase.</text>
</comment>
<evidence type="ECO:0000256" key="12">
    <source>
        <dbReference type="ARBA" id="ARBA00033205"/>
    </source>
</evidence>
<keyword evidence="15" id="KW-0812">Transmembrane</keyword>
<dbReference type="InterPro" id="IPR001650">
    <property type="entry name" value="Helicase_C-like"/>
</dbReference>
<evidence type="ECO:0000256" key="1">
    <source>
        <dbReference type="ARBA" id="ARBA00004328"/>
    </source>
</evidence>
<comment type="function">
    <text evidence="13">Acts with RNA polymerase to initiate transcription from early gene promoters. Is recruited by the RPO-associated protein of 94 kDa RAP94/OPG109 to form the early transcription complex, which also contains the core RNA polymerase. ETF heterodimer binds to early gene promoters.</text>
</comment>
<keyword evidence="15" id="KW-1133">Transmembrane helix</keyword>
<dbReference type="SUPFAM" id="SSF52540">
    <property type="entry name" value="P-loop containing nucleoside triphosphate hydrolases"/>
    <property type="match status" value="1"/>
</dbReference>
<name>A0A075IJH1_9POXV</name>
<dbReference type="InterPro" id="IPR027417">
    <property type="entry name" value="P-loop_NTPase"/>
</dbReference>
<dbReference type="Gene3D" id="3.40.50.300">
    <property type="entry name" value="P-loop containing nucleotide triphosphate hydrolases"/>
    <property type="match status" value="2"/>
</dbReference>
<dbReference type="InterPro" id="IPR014001">
    <property type="entry name" value="Helicase_ATP-bd"/>
</dbReference>
<dbReference type="PROSITE" id="PS51192">
    <property type="entry name" value="HELICASE_ATP_BIND_1"/>
    <property type="match status" value="1"/>
</dbReference>
<feature type="transmembrane region" description="Helical" evidence="15">
    <location>
        <begin position="42"/>
        <end position="62"/>
    </location>
</feature>
<keyword evidence="5" id="KW-0946">Virion</keyword>